<feature type="compositionally biased region" description="Basic and acidic residues" evidence="1">
    <location>
        <begin position="382"/>
        <end position="396"/>
    </location>
</feature>
<reference evidence="2" key="1">
    <citation type="submission" date="2020-02" db="EMBL/GenBank/DDBJ databases">
        <authorList>
            <person name="Meier V. D."/>
        </authorList>
    </citation>
    <scope>NUCLEOTIDE SEQUENCE</scope>
    <source>
        <strain evidence="2">AVDCRST_MAG41</strain>
    </source>
</reference>
<feature type="compositionally biased region" description="Basic and acidic residues" evidence="1">
    <location>
        <begin position="335"/>
        <end position="358"/>
    </location>
</feature>
<feature type="region of interest" description="Disordered" evidence="1">
    <location>
        <begin position="195"/>
        <end position="508"/>
    </location>
</feature>
<protein>
    <submittedName>
        <fullName evidence="2">Uncharacterized protein</fullName>
    </submittedName>
</protein>
<feature type="compositionally biased region" description="Basic and acidic residues" evidence="1">
    <location>
        <begin position="62"/>
        <end position="80"/>
    </location>
</feature>
<feature type="compositionally biased region" description="Basic residues" evidence="1">
    <location>
        <begin position="359"/>
        <end position="371"/>
    </location>
</feature>
<proteinExistence type="predicted"/>
<evidence type="ECO:0000256" key="1">
    <source>
        <dbReference type="SAM" id="MobiDB-lite"/>
    </source>
</evidence>
<gene>
    <name evidence="2" type="ORF">AVDCRST_MAG41-4301</name>
</gene>
<evidence type="ECO:0000313" key="2">
    <source>
        <dbReference type="EMBL" id="CAA9289540.1"/>
    </source>
</evidence>
<feature type="compositionally biased region" description="Basic and acidic residues" evidence="1">
    <location>
        <begin position="423"/>
        <end position="436"/>
    </location>
</feature>
<feature type="compositionally biased region" description="Basic residues" evidence="1">
    <location>
        <begin position="397"/>
        <end position="408"/>
    </location>
</feature>
<sequence>GEPAHPPDPAGVAGRPRAGRGRPTAAELRQPSGRRLRRGRPGRRRNLPRASTDAGAGRRRAPRGDVRHRDGRGAAPDRARGAPPGRRSPPVDRGRGGHPRRRRERAGPRPHDGVRRGLLPGRRVAPAAHRPRAGPGRRPPRHGHLRDPARGGRLRPRHAGLPLGEADPPARVRAVPPHPALPAVLHPLLHELGPAAAEGRRAADRALDPAGRRVRGERRREDPLHRRGGAGPRRLRGDHAPGPRRRPRGDALLQRHGDTPAPGRPRRGRRRGADQRGRADRRDPRRHPWSALVPAGPARHPPAARRRHRDAGQHDGDAGQLAGHPGGAAGLHRGVRGDRPVLPDQLRRDGPRARDRSRPLPRHRPGPRVRRRPADPGQDDGEPGRRPQRGQEDQQLRLRRAVGRRAGRARLPVPPAVRRPGPRRPDAGEGHHEVPGAHRGGLQRQLADRLQHLRPAQPLRRVLPGRGREAHREPAGHDLHARGEAPEEAVPRPPVRPPRRPTGPVRGM</sequence>
<feature type="compositionally biased region" description="Basic residues" evidence="1">
    <location>
        <begin position="32"/>
        <end position="47"/>
    </location>
</feature>
<feature type="compositionally biased region" description="Basic and acidic residues" evidence="1">
    <location>
        <begin position="198"/>
        <end position="211"/>
    </location>
</feature>
<feature type="compositionally biased region" description="Low complexity" evidence="1">
    <location>
        <begin position="169"/>
        <end position="178"/>
    </location>
</feature>
<feature type="compositionally biased region" description="Basic and acidic residues" evidence="1">
    <location>
        <begin position="105"/>
        <end position="115"/>
    </location>
</feature>
<accession>A0A6J4JWY6</accession>
<feature type="compositionally biased region" description="Low complexity" evidence="1">
    <location>
        <begin position="116"/>
        <end position="136"/>
    </location>
</feature>
<dbReference type="EMBL" id="CADCTP010000409">
    <property type="protein sequence ID" value="CAA9289540.1"/>
    <property type="molecule type" value="Genomic_DNA"/>
</dbReference>
<dbReference type="AlphaFoldDB" id="A0A6J4JWY6"/>
<name>A0A6J4JWY6_9ACTN</name>
<feature type="compositionally biased region" description="Basic and acidic residues" evidence="1">
    <location>
        <begin position="271"/>
        <end position="283"/>
    </location>
</feature>
<feature type="non-terminal residue" evidence="2">
    <location>
        <position position="1"/>
    </location>
</feature>
<feature type="compositionally biased region" description="Low complexity" evidence="1">
    <location>
        <begin position="10"/>
        <end position="31"/>
    </location>
</feature>
<feature type="compositionally biased region" description="Basic and acidic residues" evidence="1">
    <location>
        <begin position="466"/>
        <end position="485"/>
    </location>
</feature>
<feature type="region of interest" description="Disordered" evidence="1">
    <location>
        <begin position="1"/>
        <end position="178"/>
    </location>
</feature>
<organism evidence="2">
    <name type="scientific">uncultured Mycobacteriales bacterium</name>
    <dbReference type="NCBI Taxonomy" id="581187"/>
    <lineage>
        <taxon>Bacteria</taxon>
        <taxon>Bacillati</taxon>
        <taxon>Actinomycetota</taxon>
        <taxon>Actinomycetes</taxon>
        <taxon>Mycobacteriales</taxon>
        <taxon>environmental samples</taxon>
    </lineage>
</organism>
<feature type="non-terminal residue" evidence="2">
    <location>
        <position position="508"/>
    </location>
</feature>